<evidence type="ECO:0000313" key="1">
    <source>
        <dbReference type="EMBL" id="KAH8104127.1"/>
    </source>
</evidence>
<dbReference type="OrthoDB" id="2788229at2759"/>
<dbReference type="Proteomes" id="UP000813824">
    <property type="component" value="Unassembled WGS sequence"/>
</dbReference>
<accession>A0A8K0UWA9</accession>
<protein>
    <submittedName>
        <fullName evidence="1">Uncharacterized protein</fullName>
    </submittedName>
</protein>
<name>A0A8K0UWA9_9AGAR</name>
<sequence>MDLWPTWDRWGPELSKPAPLATSAVAGLPIELWEKIIDIMADEPLLQLALRRTALVCRSFVPRCRYHLCTHASISSSDSLVTFEQIIKSSPGFPARVLSLCIDGRADGVASWVSHFPITLPRLPNLRKIEIQFVDLTQQNPQFWRFMTLLPCPMLLLNHVRYSQSTQISRLVSAVQPQAFSLQWPHQSEHKSNPHPLLSHPPIKQLDTLIACFNPWNHSVTFLQGWTFSGPILRDITIVVENSTSDDDSEPAAPVVSFATAGFWNSVVRMFQPLGRPDNDTMTVLIDTPIVTVTLRRAKPPADRSPTARELMEQNLDVIFNNHSTQSDIPLIIRILSSLTFDSVTLRFTSRVWRTVSAALWRQLDEEFSRPRFVGLDFIEIKEDQDPDYFSRDPPLSTTAKARCSKDVFAEAFPTAASRGLLRSDCREWTGCEDHASR</sequence>
<reference evidence="1" key="1">
    <citation type="journal article" date="2021" name="New Phytol.">
        <title>Evolutionary innovations through gain and loss of genes in the ectomycorrhizal Boletales.</title>
        <authorList>
            <person name="Wu G."/>
            <person name="Miyauchi S."/>
            <person name="Morin E."/>
            <person name="Kuo A."/>
            <person name="Drula E."/>
            <person name="Varga T."/>
            <person name="Kohler A."/>
            <person name="Feng B."/>
            <person name="Cao Y."/>
            <person name="Lipzen A."/>
            <person name="Daum C."/>
            <person name="Hundley H."/>
            <person name="Pangilinan J."/>
            <person name="Johnson J."/>
            <person name="Barry K."/>
            <person name="LaButti K."/>
            <person name="Ng V."/>
            <person name="Ahrendt S."/>
            <person name="Min B."/>
            <person name="Choi I.G."/>
            <person name="Park H."/>
            <person name="Plett J.M."/>
            <person name="Magnuson J."/>
            <person name="Spatafora J.W."/>
            <person name="Nagy L.G."/>
            <person name="Henrissat B."/>
            <person name="Grigoriev I.V."/>
            <person name="Yang Z.L."/>
            <person name="Xu J."/>
            <person name="Martin F.M."/>
        </authorList>
    </citation>
    <scope>NUCLEOTIDE SEQUENCE</scope>
    <source>
        <strain evidence="1">KKN 215</strain>
    </source>
</reference>
<comment type="caution">
    <text evidence="1">The sequence shown here is derived from an EMBL/GenBank/DDBJ whole genome shotgun (WGS) entry which is preliminary data.</text>
</comment>
<dbReference type="EMBL" id="JAEVFJ010000006">
    <property type="protein sequence ID" value="KAH8104127.1"/>
    <property type="molecule type" value="Genomic_DNA"/>
</dbReference>
<organism evidence="1 2">
    <name type="scientific">Cristinia sonorae</name>
    <dbReference type="NCBI Taxonomy" id="1940300"/>
    <lineage>
        <taxon>Eukaryota</taxon>
        <taxon>Fungi</taxon>
        <taxon>Dikarya</taxon>
        <taxon>Basidiomycota</taxon>
        <taxon>Agaricomycotina</taxon>
        <taxon>Agaricomycetes</taxon>
        <taxon>Agaricomycetidae</taxon>
        <taxon>Agaricales</taxon>
        <taxon>Pleurotineae</taxon>
        <taxon>Stephanosporaceae</taxon>
        <taxon>Cristinia</taxon>
    </lineage>
</organism>
<evidence type="ECO:0000313" key="2">
    <source>
        <dbReference type="Proteomes" id="UP000813824"/>
    </source>
</evidence>
<keyword evidence="2" id="KW-1185">Reference proteome</keyword>
<proteinExistence type="predicted"/>
<dbReference type="AlphaFoldDB" id="A0A8K0UWA9"/>
<gene>
    <name evidence="1" type="ORF">BXZ70DRAFT_685978</name>
</gene>